<evidence type="ECO:0000256" key="1">
    <source>
        <dbReference type="ARBA" id="ARBA00022987"/>
    </source>
</evidence>
<name>A0A4R7VYB5_9PSEU</name>
<keyword evidence="1" id="KW-0304">Gas vesicle</keyword>
<dbReference type="PANTHER" id="PTHR36852:SF1">
    <property type="entry name" value="PROTEIN GVPL 2"/>
    <property type="match status" value="1"/>
</dbReference>
<dbReference type="AlphaFoldDB" id="A0A4R7VYB5"/>
<sequence>MLDPAGPVDIRLVTHGGLALVVAEVELAPFAALESLKWAPSEDDPLFMLARRHDVVVRAIFEHHPVLPLRFGTTVPDETAAVALLTEHHAEASAWLDRVRDHREWGVRARFTPPDRPAEVNPEDLSHTEYMAVRRDRLAAAARARREGSEAASRLHEEVSRHATDIAALGRRASLLDNAYLVHRDAEADFHAATRNHEGIAVEVTGPWPPYSFVSLDVSAGAAAPAR</sequence>
<dbReference type="InterPro" id="IPR009430">
    <property type="entry name" value="GvpL/GvpF"/>
</dbReference>
<evidence type="ECO:0000256" key="2">
    <source>
        <dbReference type="ARBA" id="ARBA00035108"/>
    </source>
</evidence>
<dbReference type="Proteomes" id="UP000294927">
    <property type="component" value="Unassembled WGS sequence"/>
</dbReference>
<evidence type="ECO:0000313" key="4">
    <source>
        <dbReference type="EMBL" id="TDV55166.1"/>
    </source>
</evidence>
<gene>
    <name evidence="4" type="ORF">CLV71_103407</name>
</gene>
<comment type="similarity">
    <text evidence="3">Belongs to the gas vesicle GvpF/GvpL family.</text>
</comment>
<accession>A0A4R7VYB5</accession>
<proteinExistence type="inferred from homology"/>
<evidence type="ECO:0000313" key="5">
    <source>
        <dbReference type="Proteomes" id="UP000294927"/>
    </source>
</evidence>
<keyword evidence="5" id="KW-1185">Reference proteome</keyword>
<dbReference type="EMBL" id="SOCP01000003">
    <property type="protein sequence ID" value="TDV55166.1"/>
    <property type="molecule type" value="Genomic_DNA"/>
</dbReference>
<organism evidence="4 5">
    <name type="scientific">Actinophytocola oryzae</name>
    <dbReference type="NCBI Taxonomy" id="502181"/>
    <lineage>
        <taxon>Bacteria</taxon>
        <taxon>Bacillati</taxon>
        <taxon>Actinomycetota</taxon>
        <taxon>Actinomycetes</taxon>
        <taxon>Pseudonocardiales</taxon>
        <taxon>Pseudonocardiaceae</taxon>
    </lineage>
</organism>
<comment type="subcellular location">
    <subcellularLocation>
        <location evidence="2">Gas vesicle</location>
    </subcellularLocation>
</comment>
<protein>
    <submittedName>
        <fullName evidence="4">Gas vesicle protein GvpL/GvpF</fullName>
    </submittedName>
</protein>
<dbReference type="PANTHER" id="PTHR36852">
    <property type="entry name" value="PROTEIN GVPL 2"/>
    <property type="match status" value="1"/>
</dbReference>
<dbReference type="GO" id="GO:0031411">
    <property type="term" value="C:gas vesicle"/>
    <property type="evidence" value="ECO:0007669"/>
    <property type="project" value="UniProtKB-SubCell"/>
</dbReference>
<evidence type="ECO:0000256" key="3">
    <source>
        <dbReference type="ARBA" id="ARBA00035643"/>
    </source>
</evidence>
<dbReference type="GO" id="GO:0031412">
    <property type="term" value="P:gas vesicle organization"/>
    <property type="evidence" value="ECO:0007669"/>
    <property type="project" value="InterPro"/>
</dbReference>
<reference evidence="4 5" key="1">
    <citation type="submission" date="2019-03" db="EMBL/GenBank/DDBJ databases">
        <title>Genomic Encyclopedia of Archaeal and Bacterial Type Strains, Phase II (KMG-II): from individual species to whole genera.</title>
        <authorList>
            <person name="Goeker M."/>
        </authorList>
    </citation>
    <scope>NUCLEOTIDE SEQUENCE [LARGE SCALE GENOMIC DNA]</scope>
    <source>
        <strain evidence="4 5">DSM 45499</strain>
    </source>
</reference>
<dbReference type="Pfam" id="PF06386">
    <property type="entry name" value="GvpL_GvpF"/>
    <property type="match status" value="1"/>
</dbReference>
<comment type="caution">
    <text evidence="4">The sequence shown here is derived from an EMBL/GenBank/DDBJ whole genome shotgun (WGS) entry which is preliminary data.</text>
</comment>